<accession>A0A8W8LYX6</accession>
<feature type="domain" description="Chitin-binding type-2" evidence="4">
    <location>
        <begin position="286"/>
        <end position="334"/>
    </location>
</feature>
<dbReference type="SUPFAM" id="SSF57625">
    <property type="entry name" value="Invertebrate chitin-binding proteins"/>
    <property type="match status" value="3"/>
</dbReference>
<dbReference type="SMART" id="SM00181">
    <property type="entry name" value="EGF"/>
    <property type="match status" value="1"/>
</dbReference>
<proteinExistence type="predicted"/>
<evidence type="ECO:0000313" key="6">
    <source>
        <dbReference type="Proteomes" id="UP000005408"/>
    </source>
</evidence>
<feature type="disulfide bond" evidence="1">
    <location>
        <begin position="92"/>
        <end position="109"/>
    </location>
</feature>
<dbReference type="SUPFAM" id="SSF57196">
    <property type="entry name" value="EGF/Laminin"/>
    <property type="match status" value="1"/>
</dbReference>
<comment type="caution">
    <text evidence="1">Lacks conserved residue(s) required for the propagation of feature annotation.</text>
</comment>
<sequence length="334" mass="37774">MVPRALLVTALVFLAGPVSGEDLVCTSNFERIISSDCKTLHRCVWGKPVKMPDCSPGLIYSRQFGVCVYEGSEFDDCRTQKATEDPCTSQPCHHGGGCKTSEDGKSFTCLCPAEYGGPTCEKELTIEEICRTQSYYRAPHPQYCQIYYDCTTKYTRVPIYFEQHMRECEYPLLFSEQTLKCENYTEVKCGNRTEYKSACQYLSHRCGASSHCMPCALNHPSCEGKQDGVYQHGYKSESPWFMVCKDERFVSDGFCPPDPILHVESRVYEGECTSLYNIPKDKGGIMPDCSELEDGSYTEGKEETDIYFRCEKGETTVLRCPAGQIFDKDTENCK</sequence>
<feature type="domain" description="Chitin-binding type-2" evidence="4">
    <location>
        <begin position="127"/>
        <end position="191"/>
    </location>
</feature>
<dbReference type="Gene3D" id="2.10.25.10">
    <property type="entry name" value="Laminin"/>
    <property type="match status" value="1"/>
</dbReference>
<dbReference type="InterPro" id="IPR000742">
    <property type="entry name" value="EGF"/>
</dbReference>
<evidence type="ECO:0000256" key="1">
    <source>
        <dbReference type="PROSITE-ProRule" id="PRU00076"/>
    </source>
</evidence>
<dbReference type="Gene3D" id="2.170.140.10">
    <property type="entry name" value="Chitin binding domain"/>
    <property type="match status" value="2"/>
</dbReference>
<dbReference type="PROSITE" id="PS50026">
    <property type="entry name" value="EGF_3"/>
    <property type="match status" value="1"/>
</dbReference>
<evidence type="ECO:0000259" key="3">
    <source>
        <dbReference type="PROSITE" id="PS50026"/>
    </source>
</evidence>
<dbReference type="InterPro" id="IPR036508">
    <property type="entry name" value="Chitin-bd_dom_sf"/>
</dbReference>
<protein>
    <submittedName>
        <fullName evidence="5">Uncharacterized protein</fullName>
    </submittedName>
</protein>
<keyword evidence="1" id="KW-1015">Disulfide bond</keyword>
<keyword evidence="1" id="KW-0245">EGF-like domain</keyword>
<evidence type="ECO:0000259" key="4">
    <source>
        <dbReference type="PROSITE" id="PS50940"/>
    </source>
</evidence>
<organism evidence="5 6">
    <name type="scientific">Magallana gigas</name>
    <name type="common">Pacific oyster</name>
    <name type="synonym">Crassostrea gigas</name>
    <dbReference type="NCBI Taxonomy" id="29159"/>
    <lineage>
        <taxon>Eukaryota</taxon>
        <taxon>Metazoa</taxon>
        <taxon>Spiralia</taxon>
        <taxon>Lophotrochozoa</taxon>
        <taxon>Mollusca</taxon>
        <taxon>Bivalvia</taxon>
        <taxon>Autobranchia</taxon>
        <taxon>Pteriomorphia</taxon>
        <taxon>Ostreida</taxon>
        <taxon>Ostreoidea</taxon>
        <taxon>Ostreidae</taxon>
        <taxon>Magallana</taxon>
    </lineage>
</organism>
<reference evidence="5" key="1">
    <citation type="submission" date="2022-08" db="UniProtKB">
        <authorList>
            <consortium name="EnsemblMetazoa"/>
        </authorList>
    </citation>
    <scope>IDENTIFICATION</scope>
    <source>
        <strain evidence="5">05x7-T-G4-1.051#20</strain>
    </source>
</reference>
<dbReference type="AlphaFoldDB" id="A0A8W8LYX6"/>
<dbReference type="GO" id="GO:0008061">
    <property type="term" value="F:chitin binding"/>
    <property type="evidence" value="ECO:0007669"/>
    <property type="project" value="InterPro"/>
</dbReference>
<dbReference type="Pfam" id="PF00008">
    <property type="entry name" value="EGF"/>
    <property type="match status" value="1"/>
</dbReference>
<dbReference type="OMA" id="TEYKSAC"/>
<dbReference type="Pfam" id="PF01607">
    <property type="entry name" value="CBM_14"/>
    <property type="match status" value="2"/>
</dbReference>
<dbReference type="Proteomes" id="UP000005408">
    <property type="component" value="Unassembled WGS sequence"/>
</dbReference>
<evidence type="ECO:0000256" key="2">
    <source>
        <dbReference type="SAM" id="SignalP"/>
    </source>
</evidence>
<feature type="domain" description="EGF-like" evidence="3">
    <location>
        <begin position="83"/>
        <end position="121"/>
    </location>
</feature>
<keyword evidence="6" id="KW-1185">Reference proteome</keyword>
<dbReference type="OrthoDB" id="6131869at2759"/>
<keyword evidence="2" id="KW-0732">Signal</keyword>
<feature type="chain" id="PRO_5036448682" evidence="2">
    <location>
        <begin position="21"/>
        <end position="334"/>
    </location>
</feature>
<feature type="signal peptide" evidence="2">
    <location>
        <begin position="1"/>
        <end position="20"/>
    </location>
</feature>
<dbReference type="PROSITE" id="PS00022">
    <property type="entry name" value="EGF_1"/>
    <property type="match status" value="1"/>
</dbReference>
<name>A0A8W8LYX6_MAGGI</name>
<dbReference type="GO" id="GO:0005576">
    <property type="term" value="C:extracellular region"/>
    <property type="evidence" value="ECO:0007669"/>
    <property type="project" value="InterPro"/>
</dbReference>
<dbReference type="PROSITE" id="PS50940">
    <property type="entry name" value="CHIT_BIND_II"/>
    <property type="match status" value="3"/>
</dbReference>
<dbReference type="InterPro" id="IPR002557">
    <property type="entry name" value="Chitin-bd_dom"/>
</dbReference>
<dbReference type="EnsemblMetazoa" id="G30491.1">
    <property type="protein sequence ID" value="G30491.1:cds"/>
    <property type="gene ID" value="G30491"/>
</dbReference>
<feature type="domain" description="Chitin-binding type-2" evidence="4">
    <location>
        <begin position="22"/>
        <end position="79"/>
    </location>
</feature>
<dbReference type="SMART" id="SM00494">
    <property type="entry name" value="ChtBD2"/>
    <property type="match status" value="3"/>
</dbReference>
<feature type="disulfide bond" evidence="1">
    <location>
        <begin position="111"/>
        <end position="120"/>
    </location>
</feature>
<evidence type="ECO:0000313" key="5">
    <source>
        <dbReference type="EnsemblMetazoa" id="G30491.1:cds"/>
    </source>
</evidence>